<dbReference type="GO" id="GO:0005737">
    <property type="term" value="C:cytoplasm"/>
    <property type="evidence" value="ECO:0007669"/>
    <property type="project" value="UniProtKB-SubCell"/>
</dbReference>
<evidence type="ECO:0000313" key="10">
    <source>
        <dbReference type="Proteomes" id="UP000199321"/>
    </source>
</evidence>
<proteinExistence type="inferred from homology"/>
<dbReference type="Pfam" id="PF03462">
    <property type="entry name" value="PCRF"/>
    <property type="match status" value="1"/>
</dbReference>
<evidence type="ECO:0000256" key="1">
    <source>
        <dbReference type="ARBA" id="ARBA00010835"/>
    </source>
</evidence>
<dbReference type="InterPro" id="IPR045853">
    <property type="entry name" value="Pep_chain_release_fac_I_sf"/>
</dbReference>
<feature type="modified residue" description="N5-methylglutamine" evidence="5">
    <location>
        <position position="194"/>
    </location>
</feature>
<protein>
    <recommendedName>
        <fullName evidence="5 6">Peptide chain release factor 2</fullName>
        <shortName evidence="5">RF-2</shortName>
    </recommendedName>
</protein>
<dbReference type="FunFam" id="3.30.160.20:FF:000040">
    <property type="entry name" value="Peptide chain release factor 2"/>
    <property type="match status" value="1"/>
</dbReference>
<feature type="domain" description="Peptide chain release factor" evidence="8">
    <location>
        <begin position="19"/>
        <end position="137"/>
    </location>
</feature>
<feature type="coiled-coil region" evidence="7">
    <location>
        <begin position="216"/>
        <end position="250"/>
    </location>
</feature>
<reference evidence="9 10" key="1">
    <citation type="submission" date="2016-10" db="EMBL/GenBank/DDBJ databases">
        <authorList>
            <person name="de Groot N.N."/>
        </authorList>
    </citation>
    <scope>NUCLEOTIDE SEQUENCE [LARGE SCALE GENOMIC DNA]</scope>
    <source>
        <strain evidence="9 10">DSM 16195</strain>
    </source>
</reference>
<dbReference type="InterPro" id="IPR005139">
    <property type="entry name" value="PCRF"/>
</dbReference>
<evidence type="ECO:0000256" key="2">
    <source>
        <dbReference type="ARBA" id="ARBA00022481"/>
    </source>
</evidence>
<keyword evidence="2 5" id="KW-0488">Methylation</keyword>
<evidence type="ECO:0000256" key="6">
    <source>
        <dbReference type="NCBIfam" id="TIGR00020"/>
    </source>
</evidence>
<keyword evidence="4 5" id="KW-0648">Protein biosynthesis</keyword>
<dbReference type="PANTHER" id="PTHR43116:SF3">
    <property type="entry name" value="CLASS I PEPTIDE CHAIN RELEASE FACTOR"/>
    <property type="match status" value="1"/>
</dbReference>
<keyword evidence="10" id="KW-1185">Reference proteome</keyword>
<dbReference type="SUPFAM" id="SSF75620">
    <property type="entry name" value="Release factor"/>
    <property type="match status" value="1"/>
</dbReference>
<dbReference type="AlphaFoldDB" id="A0A1G7F7M0"/>
<gene>
    <name evidence="5" type="primary">prfB</name>
    <name evidence="9" type="ORF">SAMN05421855_102389</name>
</gene>
<accession>A0A1G7F7M0</accession>
<dbReference type="HAMAP" id="MF_00094">
    <property type="entry name" value="Rel_fac_2"/>
    <property type="match status" value="1"/>
</dbReference>
<name>A0A1G7F7M0_9FLAO</name>
<keyword evidence="7" id="KW-0175">Coiled coil</keyword>
<dbReference type="GO" id="GO:0016149">
    <property type="term" value="F:translation release factor activity, codon specific"/>
    <property type="evidence" value="ECO:0007669"/>
    <property type="project" value="UniProtKB-UniRule"/>
</dbReference>
<dbReference type="Gene3D" id="3.30.70.1660">
    <property type="match status" value="1"/>
</dbReference>
<evidence type="ECO:0000256" key="7">
    <source>
        <dbReference type="SAM" id="Coils"/>
    </source>
</evidence>
<comment type="PTM">
    <text evidence="5">Methylated by PrmC. Methylation increases the termination efficiency of RF2.</text>
</comment>
<evidence type="ECO:0000256" key="3">
    <source>
        <dbReference type="ARBA" id="ARBA00022490"/>
    </source>
</evidence>
<dbReference type="EMBL" id="FNBA01000002">
    <property type="protein sequence ID" value="SDE71933.1"/>
    <property type="molecule type" value="Genomic_DNA"/>
</dbReference>
<dbReference type="NCBIfam" id="TIGR00020">
    <property type="entry name" value="prfB"/>
    <property type="match status" value="1"/>
</dbReference>
<organism evidence="9 10">
    <name type="scientific">Ulvibacter litoralis</name>
    <dbReference type="NCBI Taxonomy" id="227084"/>
    <lineage>
        <taxon>Bacteria</taxon>
        <taxon>Pseudomonadati</taxon>
        <taxon>Bacteroidota</taxon>
        <taxon>Flavobacteriia</taxon>
        <taxon>Flavobacteriales</taxon>
        <taxon>Flavobacteriaceae</taxon>
        <taxon>Ulvibacter</taxon>
    </lineage>
</organism>
<dbReference type="Gene3D" id="3.30.160.20">
    <property type="match status" value="1"/>
</dbReference>
<dbReference type="InterPro" id="IPR004374">
    <property type="entry name" value="PrfB"/>
</dbReference>
<evidence type="ECO:0000256" key="5">
    <source>
        <dbReference type="HAMAP-Rule" id="MF_00094"/>
    </source>
</evidence>
<keyword evidence="3 5" id="KW-0963">Cytoplasm</keyword>
<sequence length="316" mass="35649">MKVLRNKKKWVTDYETAVTLTEEAEIMFEFFKEGEGTSEQVEKLFNKASEATESLEFRNMLSEEGDDLSAVLQITAGAGGTESCDWAQMLMRMYLMWAEKNGFKVKELNFQSGDVAGIKTVTLEIEGDYAFGWLKSENGVHRLVRISPFDSNAKRHTSFASVYVYPLADDSIQIDINPADISWDFARSSGAGGQNVNKVETKAILTHKPSGIVIHNSETRSQLENREKAMQMLKSQLYEIELRKQQAQRAEIESGKMAIEWGSQIRNYVLHPYKLVKDVRTGYETGNTDAMLDGAIDGFLKAYLMMTGQKETSDEL</sequence>
<dbReference type="InterPro" id="IPR000352">
    <property type="entry name" value="Pep_chain_release_fac_I"/>
</dbReference>
<evidence type="ECO:0000313" key="9">
    <source>
        <dbReference type="EMBL" id="SDE71933.1"/>
    </source>
</evidence>
<dbReference type="Pfam" id="PF00472">
    <property type="entry name" value="RF-1"/>
    <property type="match status" value="1"/>
</dbReference>
<evidence type="ECO:0000256" key="4">
    <source>
        <dbReference type="ARBA" id="ARBA00022917"/>
    </source>
</evidence>
<evidence type="ECO:0000259" key="8">
    <source>
        <dbReference type="SMART" id="SM00937"/>
    </source>
</evidence>
<dbReference type="SMART" id="SM00937">
    <property type="entry name" value="PCRF"/>
    <property type="match status" value="1"/>
</dbReference>
<comment type="function">
    <text evidence="5">Peptide chain release factor 2 directs the termination of translation in response to the peptide chain termination codons UGA and UAA.</text>
</comment>
<dbReference type="PANTHER" id="PTHR43116">
    <property type="entry name" value="PEPTIDE CHAIN RELEASE FACTOR 2"/>
    <property type="match status" value="1"/>
</dbReference>
<comment type="similarity">
    <text evidence="1 5">Belongs to the prokaryotic/mitochondrial release factor family.</text>
</comment>
<dbReference type="STRING" id="227084.SAMN05421855_102389"/>
<comment type="subcellular location">
    <subcellularLocation>
        <location evidence="5">Cytoplasm</location>
    </subcellularLocation>
</comment>
<dbReference type="Proteomes" id="UP000199321">
    <property type="component" value="Unassembled WGS sequence"/>
</dbReference>